<proteinExistence type="predicted"/>
<organism evidence="2 3">
    <name type="scientific">Nocardia huaxiensis</name>
    <dbReference type="NCBI Taxonomy" id="2755382"/>
    <lineage>
        <taxon>Bacteria</taxon>
        <taxon>Bacillati</taxon>
        <taxon>Actinomycetota</taxon>
        <taxon>Actinomycetes</taxon>
        <taxon>Mycobacteriales</taxon>
        <taxon>Nocardiaceae</taxon>
        <taxon>Nocardia</taxon>
    </lineage>
</organism>
<dbReference type="Pfam" id="PF01814">
    <property type="entry name" value="Hemerythrin"/>
    <property type="match status" value="1"/>
</dbReference>
<reference evidence="2 3" key="1">
    <citation type="submission" date="2020-07" db="EMBL/GenBank/DDBJ databases">
        <authorList>
            <person name="Zhuang K."/>
            <person name="Ran Y."/>
        </authorList>
    </citation>
    <scope>NUCLEOTIDE SEQUENCE [LARGE SCALE GENOMIC DNA]</scope>
    <source>
        <strain evidence="2 3">WCH-YHL-001</strain>
    </source>
</reference>
<dbReference type="CDD" id="cd12108">
    <property type="entry name" value="Hr-like"/>
    <property type="match status" value="1"/>
</dbReference>
<dbReference type="AlphaFoldDB" id="A0A7D6VKK2"/>
<dbReference type="RefSeq" id="WP_181583150.1">
    <property type="nucleotide sequence ID" value="NZ_CP059399.1"/>
</dbReference>
<accession>A0A7D6VKK2</accession>
<evidence type="ECO:0000259" key="1">
    <source>
        <dbReference type="Pfam" id="PF01814"/>
    </source>
</evidence>
<dbReference type="PANTHER" id="PTHR39966">
    <property type="entry name" value="BLL2471 PROTEIN-RELATED"/>
    <property type="match status" value="1"/>
</dbReference>
<dbReference type="InterPro" id="IPR012312">
    <property type="entry name" value="Hemerythrin-like"/>
</dbReference>
<gene>
    <name evidence="2" type="ORF">H0264_06670</name>
</gene>
<dbReference type="EMBL" id="CP059399">
    <property type="protein sequence ID" value="QLY31976.1"/>
    <property type="molecule type" value="Genomic_DNA"/>
</dbReference>
<feature type="domain" description="Hemerythrin-like" evidence="1">
    <location>
        <begin position="13"/>
        <end position="145"/>
    </location>
</feature>
<name>A0A7D6VKK2_9NOCA</name>
<protein>
    <submittedName>
        <fullName evidence="2">Hemerythrin domain-containing protein</fullName>
    </submittedName>
</protein>
<dbReference type="GO" id="GO:0005886">
    <property type="term" value="C:plasma membrane"/>
    <property type="evidence" value="ECO:0007669"/>
    <property type="project" value="TreeGrafter"/>
</dbReference>
<sequence length="218" mass="24524">MPTTTSEPNLLGMRLAHRAMIADAARFATLTRDIAGGKTDCPASRAEAISVYLHLLCDSIHHHHSIEDEVLWPLLRTAADGAVDLRELEDDHAQLDPLLEEIRRDAQAFTRAAHGSADRLADRLRQLDALLTEHIADEENTVFPVITRYLTAEQWNRVEAAARDGAKMSFELPRMFGMCTPEEWASATAEGGIMLRLMLRVFRRGYRRRERAIAGTPR</sequence>
<evidence type="ECO:0000313" key="2">
    <source>
        <dbReference type="EMBL" id="QLY31976.1"/>
    </source>
</evidence>
<dbReference type="Proteomes" id="UP000515512">
    <property type="component" value="Chromosome"/>
</dbReference>
<dbReference type="PANTHER" id="PTHR39966:SF1">
    <property type="entry name" value="HEMERYTHRIN-LIKE DOMAIN-CONTAINING PROTEIN"/>
    <property type="match status" value="1"/>
</dbReference>
<keyword evidence="3" id="KW-1185">Reference proteome</keyword>
<dbReference type="Gene3D" id="1.20.120.520">
    <property type="entry name" value="nmb1532 protein domain like"/>
    <property type="match status" value="1"/>
</dbReference>
<dbReference type="KEGG" id="nhu:H0264_06670"/>
<evidence type="ECO:0000313" key="3">
    <source>
        <dbReference type="Proteomes" id="UP000515512"/>
    </source>
</evidence>